<evidence type="ECO:0000313" key="2">
    <source>
        <dbReference type="Proteomes" id="UP001519460"/>
    </source>
</evidence>
<gene>
    <name evidence="1" type="ORF">BaRGS_00002027</name>
</gene>
<reference evidence="1 2" key="1">
    <citation type="journal article" date="2023" name="Sci. Data">
        <title>Genome assembly of the Korean intertidal mud-creeper Batillaria attramentaria.</title>
        <authorList>
            <person name="Patra A.K."/>
            <person name="Ho P.T."/>
            <person name="Jun S."/>
            <person name="Lee S.J."/>
            <person name="Kim Y."/>
            <person name="Won Y.J."/>
        </authorList>
    </citation>
    <scope>NUCLEOTIDE SEQUENCE [LARGE SCALE GENOMIC DNA]</scope>
    <source>
        <strain evidence="1">Wonlab-2016</strain>
    </source>
</reference>
<comment type="caution">
    <text evidence="1">The sequence shown here is derived from an EMBL/GenBank/DDBJ whole genome shotgun (WGS) entry which is preliminary data.</text>
</comment>
<protein>
    <submittedName>
        <fullName evidence="1">Uncharacterized protein</fullName>
    </submittedName>
</protein>
<dbReference type="EMBL" id="JACVVK020000006">
    <property type="protein sequence ID" value="KAK7506552.1"/>
    <property type="molecule type" value="Genomic_DNA"/>
</dbReference>
<dbReference type="AlphaFoldDB" id="A0ABD0M4M4"/>
<dbReference type="Proteomes" id="UP001519460">
    <property type="component" value="Unassembled WGS sequence"/>
</dbReference>
<proteinExistence type="predicted"/>
<name>A0ABD0M4M4_9CAEN</name>
<evidence type="ECO:0000313" key="1">
    <source>
        <dbReference type="EMBL" id="KAK7506552.1"/>
    </source>
</evidence>
<organism evidence="1 2">
    <name type="scientific">Batillaria attramentaria</name>
    <dbReference type="NCBI Taxonomy" id="370345"/>
    <lineage>
        <taxon>Eukaryota</taxon>
        <taxon>Metazoa</taxon>
        <taxon>Spiralia</taxon>
        <taxon>Lophotrochozoa</taxon>
        <taxon>Mollusca</taxon>
        <taxon>Gastropoda</taxon>
        <taxon>Caenogastropoda</taxon>
        <taxon>Sorbeoconcha</taxon>
        <taxon>Cerithioidea</taxon>
        <taxon>Batillariidae</taxon>
        <taxon>Batillaria</taxon>
    </lineage>
</organism>
<accession>A0ABD0M4M4</accession>
<sequence>MGSNAEWGGMKGGGKQMDVSGWVPKSKTICIKREYITETLLLFSEPEGTQYLYALYPFGAFKDKGGIIPLSRHTQTVSDFVKM</sequence>
<keyword evidence="2" id="KW-1185">Reference proteome</keyword>